<dbReference type="InterPro" id="IPR051910">
    <property type="entry name" value="ComF/GntX_DNA_util-trans"/>
</dbReference>
<proteinExistence type="predicted"/>
<dbReference type="PANTHER" id="PTHR47505:SF1">
    <property type="entry name" value="DNA UTILIZATION PROTEIN YHGH"/>
    <property type="match status" value="1"/>
</dbReference>
<dbReference type="Proteomes" id="UP001519295">
    <property type="component" value="Unassembled WGS sequence"/>
</dbReference>
<dbReference type="RefSeq" id="WP_210025987.1">
    <property type="nucleotide sequence ID" value="NZ_JAGINU010000001.1"/>
</dbReference>
<evidence type="ECO:0000313" key="1">
    <source>
        <dbReference type="EMBL" id="MBP2366028.1"/>
    </source>
</evidence>
<name>A0ABS4VQ27_9PSEU</name>
<sequence length="260" mass="26216">MTPTRGPTPFAALLDLLLPRTCGGCGAGPPGSGGWCPACAEDTAGPFAVRVPGAGRVVVAGRYRGPLRRAVLAYKERGRRDLAPDLAALLVPAVAAALPAGRPPAADPGLVRLVPAPSRPGAARTRGGDHVLRLCRALEARLATAGLPARTLPVLVLDRRARDSVGLDAAGRAENLAAALRPAAAAAGRRAGTGGPWHGTGPPAAVPVPARPPPWEPVVLVDDVVTTGATLRACREALECLGLGPAASVLLADATSPTRV</sequence>
<accession>A0ABS4VQ27</accession>
<keyword evidence="2" id="KW-1185">Reference proteome</keyword>
<evidence type="ECO:0000313" key="2">
    <source>
        <dbReference type="Proteomes" id="UP001519295"/>
    </source>
</evidence>
<organism evidence="1 2">
    <name type="scientific">Pseudonocardia parietis</name>
    <dbReference type="NCBI Taxonomy" id="570936"/>
    <lineage>
        <taxon>Bacteria</taxon>
        <taxon>Bacillati</taxon>
        <taxon>Actinomycetota</taxon>
        <taxon>Actinomycetes</taxon>
        <taxon>Pseudonocardiales</taxon>
        <taxon>Pseudonocardiaceae</taxon>
        <taxon>Pseudonocardia</taxon>
    </lineage>
</organism>
<dbReference type="EMBL" id="JAGINU010000001">
    <property type="protein sequence ID" value="MBP2366028.1"/>
    <property type="molecule type" value="Genomic_DNA"/>
</dbReference>
<reference evidence="1 2" key="1">
    <citation type="submission" date="2021-03" db="EMBL/GenBank/DDBJ databases">
        <title>Sequencing the genomes of 1000 actinobacteria strains.</title>
        <authorList>
            <person name="Klenk H.-P."/>
        </authorList>
    </citation>
    <scope>NUCLEOTIDE SEQUENCE [LARGE SCALE GENOMIC DNA]</scope>
    <source>
        <strain evidence="1 2">DSM 45256</strain>
    </source>
</reference>
<dbReference type="Gene3D" id="3.40.50.2020">
    <property type="match status" value="1"/>
</dbReference>
<dbReference type="SUPFAM" id="SSF53271">
    <property type="entry name" value="PRTase-like"/>
    <property type="match status" value="1"/>
</dbReference>
<dbReference type="InterPro" id="IPR029057">
    <property type="entry name" value="PRTase-like"/>
</dbReference>
<dbReference type="PANTHER" id="PTHR47505">
    <property type="entry name" value="DNA UTILIZATION PROTEIN YHGH"/>
    <property type="match status" value="1"/>
</dbReference>
<gene>
    <name evidence="1" type="ORF">JOF36_001724</name>
</gene>
<protein>
    <submittedName>
        <fullName evidence="1">Amidophosphoribosyltransferase</fullName>
    </submittedName>
</protein>
<comment type="caution">
    <text evidence="1">The sequence shown here is derived from an EMBL/GenBank/DDBJ whole genome shotgun (WGS) entry which is preliminary data.</text>
</comment>